<dbReference type="Pfam" id="PF00096">
    <property type="entry name" value="zf-C2H2"/>
    <property type="match status" value="4"/>
</dbReference>
<feature type="binding site" evidence="8">
    <location>
        <position position="45"/>
    </location>
    <ligand>
        <name>Zn(2+)</name>
        <dbReference type="ChEBI" id="CHEBI:29105"/>
    </ligand>
</feature>
<reference evidence="12 13" key="1">
    <citation type="journal article" date="2021" name="BMC Biol.">
        <title>Horizontally acquired antibacterial genes associated with adaptive radiation of ladybird beetles.</title>
        <authorList>
            <person name="Li H.S."/>
            <person name="Tang X.F."/>
            <person name="Huang Y.H."/>
            <person name="Xu Z.Y."/>
            <person name="Chen M.L."/>
            <person name="Du X.Y."/>
            <person name="Qiu B.Y."/>
            <person name="Chen P.T."/>
            <person name="Zhang W."/>
            <person name="Slipinski A."/>
            <person name="Escalona H.E."/>
            <person name="Waterhouse R.M."/>
            <person name="Zwick A."/>
            <person name="Pang H."/>
        </authorList>
    </citation>
    <scope>NUCLEOTIDE SEQUENCE [LARGE SCALE GENOMIC DNA]</scope>
    <source>
        <strain evidence="12">SYSU2018</strain>
    </source>
</reference>
<evidence type="ECO:0000256" key="3">
    <source>
        <dbReference type="ARBA" id="ARBA00022737"/>
    </source>
</evidence>
<dbReference type="GO" id="GO:0005694">
    <property type="term" value="C:chromosome"/>
    <property type="evidence" value="ECO:0007669"/>
    <property type="project" value="UniProtKB-ARBA"/>
</dbReference>
<dbReference type="InterPro" id="IPR012934">
    <property type="entry name" value="Znf_AD"/>
</dbReference>
<keyword evidence="13" id="KW-1185">Reference proteome</keyword>
<feature type="domain" description="C2H2-type" evidence="10">
    <location>
        <begin position="345"/>
        <end position="367"/>
    </location>
</feature>
<protein>
    <recommendedName>
        <fullName evidence="14">Zinc finger protein</fullName>
    </recommendedName>
</protein>
<evidence type="ECO:0000256" key="4">
    <source>
        <dbReference type="ARBA" id="ARBA00022771"/>
    </source>
</evidence>
<comment type="caution">
    <text evidence="12">The sequence shown here is derived from an EMBL/GenBank/DDBJ whole genome shotgun (WGS) entry which is preliminary data.</text>
</comment>
<dbReference type="Gene3D" id="3.40.1800.20">
    <property type="match status" value="1"/>
</dbReference>
<evidence type="ECO:0008006" key="14">
    <source>
        <dbReference type="Google" id="ProtNLM"/>
    </source>
</evidence>
<keyword evidence="4 7" id="KW-0863">Zinc-finger</keyword>
<dbReference type="EMBL" id="JABFTP020000042">
    <property type="protein sequence ID" value="KAL3271164.1"/>
    <property type="molecule type" value="Genomic_DNA"/>
</dbReference>
<evidence type="ECO:0000259" key="11">
    <source>
        <dbReference type="PROSITE" id="PS51915"/>
    </source>
</evidence>
<dbReference type="InterPro" id="IPR013087">
    <property type="entry name" value="Znf_C2H2_type"/>
</dbReference>
<dbReference type="SUPFAM" id="SSF57716">
    <property type="entry name" value="Glucocorticoid receptor-like (DNA-binding domain)"/>
    <property type="match status" value="1"/>
</dbReference>
<dbReference type="PANTHER" id="PTHR24381">
    <property type="entry name" value="ZINC FINGER PROTEIN"/>
    <property type="match status" value="1"/>
</dbReference>
<dbReference type="SMART" id="SM00355">
    <property type="entry name" value="ZnF_C2H2"/>
    <property type="match status" value="9"/>
</dbReference>
<dbReference type="SUPFAM" id="SSF57667">
    <property type="entry name" value="beta-beta-alpha zinc fingers"/>
    <property type="match status" value="5"/>
</dbReference>
<dbReference type="GO" id="GO:0043565">
    <property type="term" value="F:sequence-specific DNA binding"/>
    <property type="evidence" value="ECO:0007669"/>
    <property type="project" value="UniProtKB-ARBA"/>
</dbReference>
<feature type="binding site" evidence="8">
    <location>
        <position position="48"/>
    </location>
    <ligand>
        <name>Zn(2+)</name>
        <dbReference type="ChEBI" id="CHEBI:29105"/>
    </ligand>
</feature>
<feature type="binding site" evidence="8">
    <location>
        <position position="3"/>
    </location>
    <ligand>
        <name>Zn(2+)</name>
        <dbReference type="ChEBI" id="CHEBI:29105"/>
    </ligand>
</feature>
<dbReference type="PROSITE" id="PS50157">
    <property type="entry name" value="ZINC_FINGER_C2H2_2"/>
    <property type="match status" value="7"/>
</dbReference>
<evidence type="ECO:0000256" key="8">
    <source>
        <dbReference type="PROSITE-ProRule" id="PRU01263"/>
    </source>
</evidence>
<feature type="domain" description="C2H2-type" evidence="10">
    <location>
        <begin position="288"/>
        <end position="316"/>
    </location>
</feature>
<evidence type="ECO:0000256" key="7">
    <source>
        <dbReference type="PROSITE-ProRule" id="PRU00042"/>
    </source>
</evidence>
<evidence type="ECO:0000256" key="5">
    <source>
        <dbReference type="ARBA" id="ARBA00022833"/>
    </source>
</evidence>
<evidence type="ECO:0000313" key="12">
    <source>
        <dbReference type="EMBL" id="KAL3271164.1"/>
    </source>
</evidence>
<gene>
    <name evidence="12" type="ORF">HHI36_021661</name>
</gene>
<organism evidence="12 13">
    <name type="scientific">Cryptolaemus montrouzieri</name>
    <dbReference type="NCBI Taxonomy" id="559131"/>
    <lineage>
        <taxon>Eukaryota</taxon>
        <taxon>Metazoa</taxon>
        <taxon>Ecdysozoa</taxon>
        <taxon>Arthropoda</taxon>
        <taxon>Hexapoda</taxon>
        <taxon>Insecta</taxon>
        <taxon>Pterygota</taxon>
        <taxon>Neoptera</taxon>
        <taxon>Endopterygota</taxon>
        <taxon>Coleoptera</taxon>
        <taxon>Polyphaga</taxon>
        <taxon>Cucujiformia</taxon>
        <taxon>Coccinelloidea</taxon>
        <taxon>Coccinellidae</taxon>
        <taxon>Scymninae</taxon>
        <taxon>Scymnini</taxon>
        <taxon>Cryptolaemus</taxon>
    </lineage>
</organism>
<feature type="domain" description="ZAD" evidence="11">
    <location>
        <begin position="1"/>
        <end position="72"/>
    </location>
</feature>
<evidence type="ECO:0000313" key="13">
    <source>
        <dbReference type="Proteomes" id="UP001516400"/>
    </source>
</evidence>
<feature type="domain" description="C2H2-type" evidence="10">
    <location>
        <begin position="233"/>
        <end position="260"/>
    </location>
</feature>
<dbReference type="Pfam" id="PF13912">
    <property type="entry name" value="zf-C2H2_6"/>
    <property type="match status" value="1"/>
</dbReference>
<feature type="domain" description="C2H2-type" evidence="10">
    <location>
        <begin position="155"/>
        <end position="182"/>
    </location>
</feature>
<feature type="binding site" evidence="8">
    <location>
        <position position="6"/>
    </location>
    <ligand>
        <name>Zn(2+)</name>
        <dbReference type="ChEBI" id="CHEBI:29105"/>
    </ligand>
</feature>
<keyword evidence="6" id="KW-0539">Nucleus</keyword>
<name>A0ABD2MXR6_9CUCU</name>
<dbReference type="InterPro" id="IPR036236">
    <property type="entry name" value="Znf_C2H2_sf"/>
</dbReference>
<accession>A0ABD2MXR6</accession>
<dbReference type="Pfam" id="PF07776">
    <property type="entry name" value="zf-AD"/>
    <property type="match status" value="1"/>
</dbReference>
<feature type="domain" description="C2H2-type" evidence="10">
    <location>
        <begin position="127"/>
        <end position="154"/>
    </location>
</feature>
<dbReference type="SMART" id="SM00868">
    <property type="entry name" value="zf-AD"/>
    <property type="match status" value="2"/>
</dbReference>
<evidence type="ECO:0000256" key="9">
    <source>
        <dbReference type="SAM" id="MobiDB-lite"/>
    </source>
</evidence>
<dbReference type="FunFam" id="3.30.160.60:FF:001732">
    <property type="entry name" value="Zgc:162936"/>
    <property type="match status" value="1"/>
</dbReference>
<keyword evidence="5 8" id="KW-0862">Zinc</keyword>
<proteinExistence type="predicted"/>
<dbReference type="AlphaFoldDB" id="A0ABD2MXR6"/>
<sequence>MSCRLCLNKQDSNLLSILENDIPNKIKSCTSLDVYANQEFPMVLCICCCQKLNELWSFRNMCLESDKTLRETLAYNSLYQHDQINERKTQNDEIERDSINNENSEDESEFLSEENFNFKIPIPENLYRCDICKNEFDQIFEYLDHQFEHNGNPVFKCDKCNVTLSTRQDLVNHDQNHKIACPKCGKEMKKSSLKLHLISHTDKFKCMQCSQTCNSRMALEQHKITVHTNIKAFICENCGKNFSSASSLRSHLLSHGTERKYACKLCEYAGRTASAIYIHMSKHAQDTCVCEVCSKVFKSNRNLNDHLRRVHSKIKKHVCPSCNRQFVDHYMLKVHLRIHTGLRPYKCNQCDKSFFRSDGLKEHMIVHKERVLYDCKSCHKQYMSNEVF</sequence>
<dbReference type="FunFam" id="3.30.160.60:FF:000100">
    <property type="entry name" value="Zinc finger 45-like"/>
    <property type="match status" value="1"/>
</dbReference>
<dbReference type="GO" id="GO:0008270">
    <property type="term" value="F:zinc ion binding"/>
    <property type="evidence" value="ECO:0007669"/>
    <property type="project" value="UniProtKB-UniRule"/>
</dbReference>
<feature type="region of interest" description="Disordered" evidence="9">
    <location>
        <begin position="86"/>
        <end position="110"/>
    </location>
</feature>
<keyword evidence="2 8" id="KW-0479">Metal-binding</keyword>
<dbReference type="GO" id="GO:0005634">
    <property type="term" value="C:nucleus"/>
    <property type="evidence" value="ECO:0007669"/>
    <property type="project" value="UniProtKB-SubCell"/>
</dbReference>
<dbReference type="Gene3D" id="3.30.160.60">
    <property type="entry name" value="Classic Zinc Finger"/>
    <property type="match status" value="6"/>
</dbReference>
<evidence type="ECO:0000256" key="6">
    <source>
        <dbReference type="ARBA" id="ARBA00023242"/>
    </source>
</evidence>
<dbReference type="GO" id="GO:0045893">
    <property type="term" value="P:positive regulation of DNA-templated transcription"/>
    <property type="evidence" value="ECO:0007669"/>
    <property type="project" value="UniProtKB-ARBA"/>
</dbReference>
<feature type="domain" description="C2H2-type" evidence="10">
    <location>
        <begin position="204"/>
        <end position="232"/>
    </location>
</feature>
<evidence type="ECO:0000256" key="2">
    <source>
        <dbReference type="ARBA" id="ARBA00022723"/>
    </source>
</evidence>
<comment type="subcellular location">
    <subcellularLocation>
        <location evidence="1">Nucleus</location>
    </subcellularLocation>
</comment>
<dbReference type="PROSITE" id="PS51915">
    <property type="entry name" value="ZAD"/>
    <property type="match status" value="1"/>
</dbReference>
<feature type="compositionally biased region" description="Basic and acidic residues" evidence="9">
    <location>
        <begin position="86"/>
        <end position="99"/>
    </location>
</feature>
<feature type="domain" description="C2H2-type" evidence="10">
    <location>
        <begin position="317"/>
        <end position="344"/>
    </location>
</feature>
<evidence type="ECO:0000259" key="10">
    <source>
        <dbReference type="PROSITE" id="PS50157"/>
    </source>
</evidence>
<evidence type="ECO:0000256" key="1">
    <source>
        <dbReference type="ARBA" id="ARBA00004123"/>
    </source>
</evidence>
<dbReference type="PANTHER" id="PTHR24381:SF393">
    <property type="entry name" value="CHROMATIN-LINKED ADAPTOR FOR MSL PROTEINS, ISOFORM B"/>
    <property type="match status" value="1"/>
</dbReference>
<dbReference type="PROSITE" id="PS00028">
    <property type="entry name" value="ZINC_FINGER_C2H2_1"/>
    <property type="match status" value="6"/>
</dbReference>
<keyword evidence="3" id="KW-0677">Repeat</keyword>
<dbReference type="Proteomes" id="UP001516400">
    <property type="component" value="Unassembled WGS sequence"/>
</dbReference>